<protein>
    <submittedName>
        <fullName evidence="1">Uncharacterized protein</fullName>
    </submittedName>
</protein>
<proteinExistence type="predicted"/>
<dbReference type="OrthoDB" id="1707256at2"/>
<keyword evidence="2" id="KW-1185">Reference proteome</keyword>
<dbReference type="KEGG" id="spoa:EQM13_09015"/>
<evidence type="ECO:0000313" key="2">
    <source>
        <dbReference type="Proteomes" id="UP000287969"/>
    </source>
</evidence>
<dbReference type="RefSeq" id="WP_128752484.1">
    <property type="nucleotide sequence ID" value="NZ_CP035282.1"/>
</dbReference>
<dbReference type="Proteomes" id="UP000287969">
    <property type="component" value="Chromosome"/>
</dbReference>
<gene>
    <name evidence="1" type="ORF">EQM13_09015</name>
</gene>
<accession>A0A410QCJ0</accession>
<name>A0A410QCJ0_9FIRM</name>
<dbReference type="AlphaFoldDB" id="A0A410QCJ0"/>
<sequence>MDLFNKMEKFVLFLSIVFFAFTILIQVLNLKGEDSIFTSQFTNKAKFISINDINEEQKGTLIIKLLDEEYDDVKILVNGDTVSDFSKNNEIELSVFNNDLIEVDGSKYIDNIRVKVVGISKNIESPSLNTSATTNQSIEIIGKVVLK</sequence>
<evidence type="ECO:0000313" key="1">
    <source>
        <dbReference type="EMBL" id="QAT61717.1"/>
    </source>
</evidence>
<organism evidence="1 2">
    <name type="scientific">Acidilutibacter cellobiosedens</name>
    <dbReference type="NCBI Taxonomy" id="2507161"/>
    <lineage>
        <taxon>Bacteria</taxon>
        <taxon>Bacillati</taxon>
        <taxon>Bacillota</taxon>
        <taxon>Tissierellia</taxon>
        <taxon>Tissierellales</taxon>
        <taxon>Acidilutibacteraceae</taxon>
        <taxon>Acidilutibacter</taxon>
    </lineage>
</organism>
<reference evidence="2" key="1">
    <citation type="submission" date="2019-01" db="EMBL/GenBank/DDBJ databases">
        <title>Draft genomes of a novel of Sporanaerobacter strains.</title>
        <authorList>
            <person name="Ma S."/>
        </authorList>
    </citation>
    <scope>NUCLEOTIDE SEQUENCE [LARGE SCALE GENOMIC DNA]</scope>
    <source>
        <strain evidence="2">NJN-17</strain>
    </source>
</reference>
<dbReference type="EMBL" id="CP035282">
    <property type="protein sequence ID" value="QAT61717.1"/>
    <property type="molecule type" value="Genomic_DNA"/>
</dbReference>